<protein>
    <submittedName>
        <fullName evidence="2">Uncharacterized protein</fullName>
    </submittedName>
</protein>
<dbReference type="EMBL" id="CP013611">
    <property type="protein sequence ID" value="ALU41935.1"/>
    <property type="molecule type" value="Genomic_DNA"/>
</dbReference>
<reference evidence="2 3" key="1">
    <citation type="submission" date="2015-12" db="EMBL/GenBank/DDBJ databases">
        <title>Complete genome sequence of Pseudoalteromonas rubra SCSIO 6842, harboring a conjugative plasmid.</title>
        <authorList>
            <person name="Li B."/>
            <person name="Wang X."/>
        </authorList>
    </citation>
    <scope>NUCLEOTIDE SEQUENCE [LARGE SCALE GENOMIC DNA]</scope>
    <source>
        <strain evidence="2 3">SCSIO 6842</strain>
    </source>
</reference>
<accession>A0A0U3I262</accession>
<dbReference type="RefSeq" id="WP_058795383.1">
    <property type="nucleotide sequence ID" value="NZ_CP013611.1"/>
</dbReference>
<feature type="compositionally biased region" description="Low complexity" evidence="1">
    <location>
        <begin position="98"/>
        <end position="111"/>
    </location>
</feature>
<evidence type="ECO:0000313" key="2">
    <source>
        <dbReference type="EMBL" id="ALU41935.1"/>
    </source>
</evidence>
<sequence>MWNLIKKLFGLGNKKRYTRRRTHNRRRQVFDTQTDSWVYVCSLDMTNDEYEALEDFGSAISDSSPAFSDTGTSAFEPDTSSSVNSGFSGCSDGGSWGGSSDSGSSSFGGWD</sequence>
<evidence type="ECO:0000256" key="1">
    <source>
        <dbReference type="SAM" id="MobiDB-lite"/>
    </source>
</evidence>
<gene>
    <name evidence="2" type="ORF">AT705_02715</name>
</gene>
<feature type="region of interest" description="Disordered" evidence="1">
    <location>
        <begin position="64"/>
        <end position="86"/>
    </location>
</feature>
<name>A0A0U3I262_9GAMM</name>
<feature type="compositionally biased region" description="Polar residues" evidence="1">
    <location>
        <begin position="64"/>
        <end position="73"/>
    </location>
</feature>
<dbReference type="KEGG" id="prr:AT705_02715"/>
<proteinExistence type="predicted"/>
<dbReference type="Proteomes" id="UP000069015">
    <property type="component" value="Chromosome 1"/>
</dbReference>
<organism evidence="2 3">
    <name type="scientific">Pseudoalteromonas rubra</name>
    <dbReference type="NCBI Taxonomy" id="43658"/>
    <lineage>
        <taxon>Bacteria</taxon>
        <taxon>Pseudomonadati</taxon>
        <taxon>Pseudomonadota</taxon>
        <taxon>Gammaproteobacteria</taxon>
        <taxon>Alteromonadales</taxon>
        <taxon>Pseudoalteromonadaceae</taxon>
        <taxon>Pseudoalteromonas</taxon>
    </lineage>
</organism>
<evidence type="ECO:0000313" key="3">
    <source>
        <dbReference type="Proteomes" id="UP000069015"/>
    </source>
</evidence>
<dbReference type="AlphaFoldDB" id="A0A0U3I262"/>
<feature type="region of interest" description="Disordered" evidence="1">
    <location>
        <begin position="92"/>
        <end position="111"/>
    </location>
</feature>